<dbReference type="RefSeq" id="WP_006956620.1">
    <property type="nucleotide sequence ID" value="NZ_CH672408.1"/>
</dbReference>
<evidence type="ECO:0000256" key="1">
    <source>
        <dbReference type="ARBA" id="ARBA00004651"/>
    </source>
</evidence>
<evidence type="ECO:0000256" key="4">
    <source>
        <dbReference type="ARBA" id="ARBA00022989"/>
    </source>
</evidence>
<dbReference type="InterPro" id="IPR016174">
    <property type="entry name" value="Di-haem_cyt_TM"/>
</dbReference>
<keyword evidence="4 6" id="KW-1133">Transmembrane helix</keyword>
<evidence type="ECO:0000259" key="7">
    <source>
        <dbReference type="Pfam" id="PF01292"/>
    </source>
</evidence>
<keyword evidence="5 6" id="KW-0472">Membrane</keyword>
<evidence type="ECO:0000256" key="6">
    <source>
        <dbReference type="SAM" id="Phobius"/>
    </source>
</evidence>
<protein>
    <submittedName>
        <fullName evidence="8">Cytochrome b</fullName>
    </submittedName>
</protein>
<dbReference type="Proteomes" id="UP000016543">
    <property type="component" value="Unassembled WGS sequence"/>
</dbReference>
<reference evidence="8 9" key="1">
    <citation type="submission" date="2006-01" db="EMBL/GenBank/DDBJ databases">
        <authorList>
            <person name="Brettar I."/>
            <person name="Hofle M."/>
            <person name="Ferriera S."/>
            <person name="Johnson J."/>
            <person name="Kravitz S."/>
            <person name="Halpern A."/>
            <person name="Remington K."/>
            <person name="Beeson K."/>
            <person name="Tran B."/>
            <person name="Rogers Y.-H."/>
            <person name="Friedman R."/>
            <person name="Venter J.C."/>
        </authorList>
    </citation>
    <scope>NUCLEOTIDE SEQUENCE [LARGE SCALE GENOMIC DNA]</scope>
    <source>
        <strain evidence="8 9">OS145</strain>
    </source>
</reference>
<dbReference type="PANTHER" id="PTHR30485:SF2">
    <property type="entry name" value="BLL0597 PROTEIN"/>
    <property type="match status" value="1"/>
</dbReference>
<dbReference type="PANTHER" id="PTHR30485">
    <property type="entry name" value="NI/FE-HYDROGENASE 1 B-TYPE CYTOCHROME SUBUNIT"/>
    <property type="match status" value="1"/>
</dbReference>
<evidence type="ECO:0000256" key="3">
    <source>
        <dbReference type="ARBA" id="ARBA00022692"/>
    </source>
</evidence>
<dbReference type="EMBL" id="AAMX01000013">
    <property type="protein sequence ID" value="EAQ31694.1"/>
    <property type="molecule type" value="Genomic_DNA"/>
</dbReference>
<dbReference type="Gene3D" id="1.20.950.20">
    <property type="entry name" value="Transmembrane di-heme cytochromes, Chain C"/>
    <property type="match status" value="1"/>
</dbReference>
<organism evidence="8 9">
    <name type="scientific">Idiomarina baltica OS145</name>
    <dbReference type="NCBI Taxonomy" id="314276"/>
    <lineage>
        <taxon>Bacteria</taxon>
        <taxon>Pseudomonadati</taxon>
        <taxon>Pseudomonadota</taxon>
        <taxon>Gammaproteobacteria</taxon>
        <taxon>Alteromonadales</taxon>
        <taxon>Idiomarinaceae</taxon>
        <taxon>Idiomarina</taxon>
    </lineage>
</organism>
<dbReference type="SUPFAM" id="SSF81342">
    <property type="entry name" value="Transmembrane di-heme cytochromes"/>
    <property type="match status" value="1"/>
</dbReference>
<evidence type="ECO:0000313" key="8">
    <source>
        <dbReference type="EMBL" id="EAQ31694.1"/>
    </source>
</evidence>
<evidence type="ECO:0000313" key="9">
    <source>
        <dbReference type="Proteomes" id="UP000016543"/>
    </source>
</evidence>
<keyword evidence="2" id="KW-1003">Cell membrane</keyword>
<dbReference type="InterPro" id="IPR051542">
    <property type="entry name" value="Hydrogenase_cytochrome"/>
</dbReference>
<feature type="transmembrane region" description="Helical" evidence="6">
    <location>
        <begin position="99"/>
        <end position="121"/>
    </location>
</feature>
<feature type="transmembrane region" description="Helical" evidence="6">
    <location>
        <begin position="44"/>
        <end position="61"/>
    </location>
</feature>
<keyword evidence="3 6" id="KW-0812">Transmembrane</keyword>
<comment type="subcellular location">
    <subcellularLocation>
        <location evidence="1">Cell membrane</location>
        <topology evidence="1">Multi-pass membrane protein</topology>
    </subcellularLocation>
</comment>
<comment type="caution">
    <text evidence="8">The sequence shown here is derived from an EMBL/GenBank/DDBJ whole genome shotgun (WGS) entry which is preliminary data.</text>
</comment>
<feature type="domain" description="Cytochrome b561 bacterial/Ni-hydrogenase" evidence="7">
    <location>
        <begin position="11"/>
        <end position="182"/>
    </location>
</feature>
<feature type="transmembrane region" description="Helical" evidence="6">
    <location>
        <begin position="14"/>
        <end position="32"/>
    </location>
</feature>
<feature type="transmembrane region" description="Helical" evidence="6">
    <location>
        <begin position="153"/>
        <end position="176"/>
    </location>
</feature>
<dbReference type="InterPro" id="IPR011577">
    <property type="entry name" value="Cyt_b561_bac/Ni-Hgenase"/>
</dbReference>
<keyword evidence="9" id="KW-1185">Reference proteome</keyword>
<feature type="transmembrane region" description="Helical" evidence="6">
    <location>
        <begin position="196"/>
        <end position="213"/>
    </location>
</feature>
<accession>A0ABP2CPR1</accession>
<gene>
    <name evidence="8" type="ORF">OS145_10655</name>
</gene>
<dbReference type="Pfam" id="PF01292">
    <property type="entry name" value="Ni_hydr_CYTB"/>
    <property type="match status" value="1"/>
</dbReference>
<proteinExistence type="predicted"/>
<sequence length="214" mass="24053">MNEKFQRIKIWDSFIRIYHWLMVAAVAGLWWTGEEGRMDLHQDIAIALAALLITRVGWGFFGSENVRFSAFVTSPKRVLSHLGALFSKRYESGNTHSPAGAYSVLLLLLILMIQIGTGLFATDGILFSGPLNDWVSPDVADFLTDWHKTQFNVILGLVALHILAILLYRILGYRLLAAMITGYRYTASQVPRLKSGWQGLVIALAVWFILVMLL</sequence>
<evidence type="ECO:0000256" key="5">
    <source>
        <dbReference type="ARBA" id="ARBA00023136"/>
    </source>
</evidence>
<evidence type="ECO:0000256" key="2">
    <source>
        <dbReference type="ARBA" id="ARBA00022475"/>
    </source>
</evidence>
<name>A0ABP2CPR1_9GAMM</name>